<gene>
    <name evidence="1" type="ORF">EI538_18030</name>
</gene>
<dbReference type="EMBL" id="RSEO01000023">
    <property type="protein sequence ID" value="RXQ30875.1"/>
    <property type="molecule type" value="Genomic_DNA"/>
</dbReference>
<name>A0A3V8I7X4_SALER</name>
<proteinExistence type="predicted"/>
<dbReference type="AlphaFoldDB" id="A0A3V8I7X4"/>
<evidence type="ECO:0000313" key="1">
    <source>
        <dbReference type="EMBL" id="RXQ30875.1"/>
    </source>
</evidence>
<protein>
    <submittedName>
        <fullName evidence="1">Uncharacterized protein</fullName>
    </submittedName>
</protein>
<sequence length="106" mass="11734">MKSKYATLIRNLLQSYHAQATAIDKENYSVHSDGIHLMELNLQLAKCLEGISATARFNNDVDDFAELHKITLMAFKGDIPTEDNIPVLSSLASGVMRKNNSNLKAV</sequence>
<accession>A0A3V8I7X4</accession>
<dbReference type="Proteomes" id="UP000290660">
    <property type="component" value="Unassembled WGS sequence"/>
</dbReference>
<comment type="caution">
    <text evidence="1">The sequence shown here is derived from an EMBL/GenBank/DDBJ whole genome shotgun (WGS) entry which is preliminary data.</text>
</comment>
<reference evidence="1 2" key="1">
    <citation type="submission" date="2018-12" db="EMBL/GenBank/DDBJ databases">
        <title>Identification of serotype of rogose Salmonella by whole genome sequencing.</title>
        <authorList>
            <person name="Sacchi C.T."/>
            <person name="Goncalves C.R."/>
            <person name="Tiba-Casas M.R."/>
        </authorList>
    </citation>
    <scope>NUCLEOTIDE SEQUENCE [LARGE SCALE GENOMIC DNA]</scope>
    <source>
        <strain evidence="1 2">169_17</strain>
    </source>
</reference>
<evidence type="ECO:0000313" key="2">
    <source>
        <dbReference type="Proteomes" id="UP000290660"/>
    </source>
</evidence>
<dbReference type="RefSeq" id="WP_127173693.1">
    <property type="nucleotide sequence ID" value="NZ_JASMSH010000020.1"/>
</dbReference>
<organism evidence="1 2">
    <name type="scientific">Salmonella enterica</name>
    <name type="common">Salmonella choleraesuis</name>
    <dbReference type="NCBI Taxonomy" id="28901"/>
    <lineage>
        <taxon>Bacteria</taxon>
        <taxon>Pseudomonadati</taxon>
        <taxon>Pseudomonadota</taxon>
        <taxon>Gammaproteobacteria</taxon>
        <taxon>Enterobacterales</taxon>
        <taxon>Enterobacteriaceae</taxon>
        <taxon>Salmonella</taxon>
    </lineage>
</organism>